<comment type="function">
    <text evidence="9">Catalyzes the attachment of tryptophan to tRNA(Trp).</text>
</comment>
<dbReference type="InterPro" id="IPR002306">
    <property type="entry name" value="Trp-tRNA-ligase"/>
</dbReference>
<evidence type="ECO:0000256" key="10">
    <source>
        <dbReference type="RuleBase" id="RU363036"/>
    </source>
</evidence>
<dbReference type="EMBL" id="PNYC01000009">
    <property type="protein sequence ID" value="PMS35799.1"/>
    <property type="molecule type" value="Genomic_DNA"/>
</dbReference>
<evidence type="ECO:0000256" key="9">
    <source>
        <dbReference type="HAMAP-Rule" id="MF_00140"/>
    </source>
</evidence>
<dbReference type="PANTHER" id="PTHR43766:SF1">
    <property type="entry name" value="TRYPTOPHAN--TRNA LIGASE, MITOCHONDRIAL"/>
    <property type="match status" value="1"/>
</dbReference>
<dbReference type="NCBIfam" id="NF008923">
    <property type="entry name" value="PRK12284.1"/>
    <property type="match status" value="1"/>
</dbReference>
<feature type="binding site" evidence="9">
    <location>
        <begin position="155"/>
        <end position="157"/>
    </location>
    <ligand>
        <name>ATP</name>
        <dbReference type="ChEBI" id="CHEBI:30616"/>
    </ligand>
</feature>
<evidence type="ECO:0000256" key="4">
    <source>
        <dbReference type="ARBA" id="ARBA00022741"/>
    </source>
</evidence>
<evidence type="ECO:0000256" key="6">
    <source>
        <dbReference type="ARBA" id="ARBA00022917"/>
    </source>
</evidence>
<evidence type="ECO:0000256" key="1">
    <source>
        <dbReference type="ARBA" id="ARBA00005594"/>
    </source>
</evidence>
<dbReference type="Pfam" id="PF00579">
    <property type="entry name" value="tRNA-synt_1b"/>
    <property type="match status" value="1"/>
</dbReference>
<dbReference type="GO" id="GO:0005524">
    <property type="term" value="F:ATP binding"/>
    <property type="evidence" value="ECO:0007669"/>
    <property type="project" value="UniProtKB-UniRule"/>
</dbReference>
<dbReference type="CDD" id="cd00806">
    <property type="entry name" value="TrpRS_core"/>
    <property type="match status" value="1"/>
</dbReference>
<dbReference type="InterPro" id="IPR024109">
    <property type="entry name" value="Trp-tRNA-ligase_bac-type"/>
</dbReference>
<dbReference type="Gene3D" id="3.40.50.620">
    <property type="entry name" value="HUPs"/>
    <property type="match status" value="1"/>
</dbReference>
<dbReference type="NCBIfam" id="TIGR00233">
    <property type="entry name" value="trpS"/>
    <property type="match status" value="1"/>
</dbReference>
<feature type="binding site" evidence="9">
    <location>
        <position position="196"/>
    </location>
    <ligand>
        <name>ATP</name>
        <dbReference type="ChEBI" id="CHEBI:30616"/>
    </ligand>
</feature>
<dbReference type="OrthoDB" id="9801042at2"/>
<keyword evidence="5 9" id="KW-0067">ATP-binding</keyword>
<comment type="similarity">
    <text evidence="1 9 10">Belongs to the class-I aminoacyl-tRNA synthetase family.</text>
</comment>
<dbReference type="EC" id="6.1.1.2" evidence="9"/>
<keyword evidence="3 9" id="KW-0436">Ligase</keyword>
<dbReference type="SUPFAM" id="SSF52374">
    <property type="entry name" value="Nucleotidylyl transferase"/>
    <property type="match status" value="1"/>
</dbReference>
<keyword evidence="12" id="KW-1185">Reference proteome</keyword>
<dbReference type="STRING" id="863227.GCA_000373005_05383"/>
<dbReference type="FunFam" id="3.40.50.620:FF:000144">
    <property type="entry name" value="Tryptophan--tRNA ligase"/>
    <property type="match status" value="1"/>
</dbReference>
<dbReference type="SUPFAM" id="SSF160113">
    <property type="entry name" value="YegP-like"/>
    <property type="match status" value="1"/>
</dbReference>
<dbReference type="AlphaFoldDB" id="A0A2N7X216"/>
<dbReference type="RefSeq" id="WP_018443995.1">
    <property type="nucleotide sequence ID" value="NZ_KB890218.1"/>
</dbReference>
<dbReference type="PANTHER" id="PTHR43766">
    <property type="entry name" value="TRYPTOPHAN--TRNA LIGASE, MITOCHONDRIAL"/>
    <property type="match status" value="1"/>
</dbReference>
<feature type="short sequence motif" description="'KMSKS' region" evidence="9">
    <location>
        <begin position="203"/>
        <end position="207"/>
    </location>
</feature>
<evidence type="ECO:0000256" key="7">
    <source>
        <dbReference type="ARBA" id="ARBA00023146"/>
    </source>
</evidence>
<feature type="binding site" evidence="9">
    <location>
        <begin position="18"/>
        <end position="19"/>
    </location>
    <ligand>
        <name>ATP</name>
        <dbReference type="ChEBI" id="CHEBI:30616"/>
    </ligand>
</feature>
<accession>A0A2N7X216</accession>
<name>A0A2N7X216_9BURK</name>
<comment type="subunit">
    <text evidence="9">Homodimer.</text>
</comment>
<comment type="caution">
    <text evidence="11">The sequence shown here is derived from an EMBL/GenBank/DDBJ whole genome shotgun (WGS) entry which is preliminary data.</text>
</comment>
<dbReference type="GO" id="GO:0005829">
    <property type="term" value="C:cytosol"/>
    <property type="evidence" value="ECO:0007669"/>
    <property type="project" value="TreeGrafter"/>
</dbReference>
<organism evidence="11 12">
    <name type="scientific">Trinickia symbiotica</name>
    <dbReference type="NCBI Taxonomy" id="863227"/>
    <lineage>
        <taxon>Bacteria</taxon>
        <taxon>Pseudomonadati</taxon>
        <taxon>Pseudomonadota</taxon>
        <taxon>Betaproteobacteria</taxon>
        <taxon>Burkholderiales</taxon>
        <taxon>Burkholderiaceae</taxon>
        <taxon>Trinickia</taxon>
    </lineage>
</organism>
<evidence type="ECO:0000256" key="5">
    <source>
        <dbReference type="ARBA" id="ARBA00022840"/>
    </source>
</evidence>
<keyword evidence="4 9" id="KW-0547">Nucleotide-binding</keyword>
<feature type="binding site" evidence="9">
    <location>
        <begin position="10"/>
        <end position="12"/>
    </location>
    <ligand>
        <name>ATP</name>
        <dbReference type="ChEBI" id="CHEBI:30616"/>
    </ligand>
</feature>
<evidence type="ECO:0000313" key="11">
    <source>
        <dbReference type="EMBL" id="PMS35799.1"/>
    </source>
</evidence>
<evidence type="ECO:0000256" key="8">
    <source>
        <dbReference type="ARBA" id="ARBA00049929"/>
    </source>
</evidence>
<evidence type="ECO:0000256" key="3">
    <source>
        <dbReference type="ARBA" id="ARBA00022598"/>
    </source>
</evidence>
<evidence type="ECO:0000313" key="12">
    <source>
        <dbReference type="Proteomes" id="UP000235777"/>
    </source>
</evidence>
<dbReference type="Gene3D" id="1.10.240.10">
    <property type="entry name" value="Tyrosyl-Transfer RNA Synthetase"/>
    <property type="match status" value="1"/>
</dbReference>
<feature type="short sequence motif" description="'HIGH' region" evidence="9">
    <location>
        <begin position="11"/>
        <end position="19"/>
    </location>
</feature>
<dbReference type="GO" id="GO:0004830">
    <property type="term" value="F:tryptophan-tRNA ligase activity"/>
    <property type="evidence" value="ECO:0007669"/>
    <property type="project" value="UniProtKB-UniRule"/>
</dbReference>
<feature type="binding site" evidence="9">
    <location>
        <begin position="203"/>
        <end position="207"/>
    </location>
    <ligand>
        <name>ATP</name>
        <dbReference type="ChEBI" id="CHEBI:30616"/>
    </ligand>
</feature>
<evidence type="ECO:0000256" key="2">
    <source>
        <dbReference type="ARBA" id="ARBA00022490"/>
    </source>
</evidence>
<keyword evidence="6 9" id="KW-0648">Protein biosynthesis</keyword>
<sequence length="440" mass="47139">MQQRILTGITTTGIPHLGNYVGAIRPAIAASSASGVESFFFLADYHGLIKCDDPVRLSRSRVEIAAAWLASGLDPERTYFYRQSDVPETLELYWLLTCVTAKGLMNRAHAYKAATDSNEAEGEDIDAGVTMGLFCYPILMAADILLFNAHKVPVGRDQLQHLEMTRDIAQRFNQLFGNGKELLTLPEAVVGEQAVLPGLDGRKMSKSYGNTIPLFAGGRDGLSAGVMKIVTDSKLPGEPKDPDANPILTLYSAFAGADESAAFRAELASGLGWGEAKSRLVQCIERELAPMRERYESLMAAPAKVEEILLAGADKARALARALLEELRDAVGLRGFSSIGAAAHPAAPKAVAAASSKPPTMRQYRESDGSFHFKLVSSGGTVLLHGGPFESGAEAGRTIRALRETHGQSDELPMHVRINAELAGDEVEAGLQAWVDSSGD</sequence>
<dbReference type="GO" id="GO:0006436">
    <property type="term" value="P:tryptophanyl-tRNA aminoacylation"/>
    <property type="evidence" value="ECO:0007669"/>
    <property type="project" value="UniProtKB-UniRule"/>
</dbReference>
<keyword evidence="2 9" id="KW-0963">Cytoplasm</keyword>
<dbReference type="InterPro" id="IPR014729">
    <property type="entry name" value="Rossmann-like_a/b/a_fold"/>
</dbReference>
<gene>
    <name evidence="9" type="primary">trpS</name>
    <name evidence="11" type="ORF">C0Z20_15805</name>
</gene>
<protein>
    <recommendedName>
        <fullName evidence="9">Tryptophan--tRNA ligase</fullName>
        <ecNumber evidence="9">6.1.1.2</ecNumber>
    </recommendedName>
    <alternativeName>
        <fullName evidence="9">Tryptophanyl-tRNA synthetase</fullName>
        <shortName evidence="9">TrpRS</shortName>
    </alternativeName>
</protein>
<reference evidence="11 12" key="1">
    <citation type="submission" date="2018-01" db="EMBL/GenBank/DDBJ databases">
        <title>Whole genome analyses suggest that Burkholderia sensu lato contains two further novel genera in the rhizoxinica-symbiotica group Mycetohabitans gen. nov., and Trinickia gen. nov.: implications for the evolution of diazotrophy and nodulation in the Burkholderiaceae.</title>
        <authorList>
            <person name="Estrada-de los Santos P."/>
            <person name="Palmer M."/>
            <person name="Chavez-Ramirez B."/>
            <person name="Beukes C."/>
            <person name="Steenkamp E.T."/>
            <person name="Hirsch A.M."/>
            <person name="Manyaka P."/>
            <person name="Maluk M."/>
            <person name="Lafos M."/>
            <person name="Crook M."/>
            <person name="Gross E."/>
            <person name="Simon M.F."/>
            <person name="Bueno dos Reis Junior F."/>
            <person name="Poole P.S."/>
            <person name="Venter S.N."/>
            <person name="James E.K."/>
        </authorList>
    </citation>
    <scope>NUCLEOTIDE SEQUENCE [LARGE SCALE GENOMIC DNA]</scope>
    <source>
        <strain evidence="11 12">JPY 581</strain>
    </source>
</reference>
<comment type="catalytic activity">
    <reaction evidence="8 9">
        <text>tRNA(Trp) + L-tryptophan + ATP = L-tryptophyl-tRNA(Trp) + AMP + diphosphate + H(+)</text>
        <dbReference type="Rhea" id="RHEA:24080"/>
        <dbReference type="Rhea" id="RHEA-COMP:9671"/>
        <dbReference type="Rhea" id="RHEA-COMP:9705"/>
        <dbReference type="ChEBI" id="CHEBI:15378"/>
        <dbReference type="ChEBI" id="CHEBI:30616"/>
        <dbReference type="ChEBI" id="CHEBI:33019"/>
        <dbReference type="ChEBI" id="CHEBI:57912"/>
        <dbReference type="ChEBI" id="CHEBI:78442"/>
        <dbReference type="ChEBI" id="CHEBI:78535"/>
        <dbReference type="ChEBI" id="CHEBI:456215"/>
        <dbReference type="EC" id="6.1.1.2"/>
    </reaction>
</comment>
<keyword evidence="7 9" id="KW-0030">Aminoacyl-tRNA synthetase</keyword>
<dbReference type="InterPro" id="IPR036913">
    <property type="entry name" value="YegP-like_sf"/>
</dbReference>
<dbReference type="InterPro" id="IPR002305">
    <property type="entry name" value="aa-tRNA-synth_Ic"/>
</dbReference>
<dbReference type="Proteomes" id="UP000235777">
    <property type="component" value="Unassembled WGS sequence"/>
</dbReference>
<feature type="binding site" evidence="9">
    <location>
        <position position="143"/>
    </location>
    <ligand>
        <name>L-tryptophan</name>
        <dbReference type="ChEBI" id="CHEBI:57912"/>
    </ligand>
</feature>
<dbReference type="HAMAP" id="MF_00140_B">
    <property type="entry name" value="Trp_tRNA_synth_B"/>
    <property type="match status" value="1"/>
</dbReference>
<comment type="subcellular location">
    <subcellularLocation>
        <location evidence="9">Cytoplasm</location>
    </subcellularLocation>
</comment>
<dbReference type="InterPro" id="IPR050203">
    <property type="entry name" value="Trp-tRNA_synthetase"/>
</dbReference>
<dbReference type="FunFam" id="1.10.240.10:FF:000005">
    <property type="entry name" value="Tryptophan--tRNA ligase"/>
    <property type="match status" value="1"/>
</dbReference>
<proteinExistence type="inferred from homology"/>
<dbReference type="PRINTS" id="PR01039">
    <property type="entry name" value="TRNASYNTHTRP"/>
</dbReference>